<dbReference type="InterPro" id="IPR000225">
    <property type="entry name" value="Armadillo"/>
</dbReference>
<sequence length="1475" mass="164696">MSTFCAEIAETFKRLSVTGNRKFRLSKLKLPQAVQINLSRSSLQLKEDGSPFESLAETILASISEIAVSVSSLEVGWEFFIETACYLYRASMAIIVLKTAENCPENAMEILQSISKSVCLAKDLVERCQIGVQPFSDAELRLIIAQLEEVIKNVGECLSMIPPFTFGDQEYAEVAVRSLSNEMQNARLRTQASQINELNTKVWSLEEQLQEEPTATEMDFYSLNFEVSTENPHVLDTPQLVEILKSTSWVSKRNDANMSGSITTLPQVGEYMEPLYESFFCPLTKKIMDDPVTIRSGVTYERKAIVEWFEKFNCSEEIFCPTTGQKLASKDFNSNKALKSTIAEWKDRNEAERIKVARAALSLASSEHMVLEAVKDVHSICQRNPYNKIQVRSVGILPLLVQCLEFEDKDVKCAALELLQQLAEDDNNSKEEIAQTINISTTIKMLSSTHQSVRHASLLFLLELSRSQSLCEKIGSVTGAIFMLVTIKYRRYTDVFASEKAEEILSNLEHFPNNIKHMAENGLMEPLLKNLNEGCEEIKIEMASYLGEIVVGQDQKTYVAEKASPALIEMVHNGNTMARRAAFKALGQLSLYHPNGKILQEAGIIQVMVEEMFIRKIQNEPMDSTSEAAAILANIFESGLELENLPANSHGHTLTSDYVVCNIIYMLKNATADELSNNLIRILLLIAEIPRSAAAIVSMVKETEASYTLIELINNPHEKLSITAIKLLTVLSPHMGHLLSERLCKTRGQPENLIHKPTETTLISEKHAVSAKFLAQLPHDNLTLNLALLYNNTVPTILQAINQIQGDVTSSRFGSAYLEGLVGILVRFTTTLYEPQILFLARTHNFTSVFTELLMKTSSDEVQRLSAIGLKNLSRESIKLSKLPQSKKTKLLYLPKYLPCGSPRRRKTPLCPVHRGVCSSQNSFCIVDAKAVERLLVCLGHENAEVVEAALSAICTLLDDKVDVEKGVIMLSEANAVQHVLNVVKEHRKEGLWQKSLWVIEKFLNKGGDSKSASDISNDRVLPAVLVSAFHHGAGDTRQIAEKILKHLNKMPDPCASNRTILDRFVGDGVLKGMIPKLLDEGWDDVPTLKIMNTDDMDALNMTQLEKDALEIRSYLHDRALMQYGDRLETSGKCLSELLSLSTVDLSSQFGMKRGHIARFMDRTSACADHLPKSHPNPAATERMGLPSKNTSIQRSFQSVNSQKIQSKLTTRTSSTNSKSLEQSLASFKIKDGYIFKGIVAMEPADPRLCGCIQPAPVVDKVAPYSTIENISVQKLTPEYKIGMEHLVKTKTPPMKASELWRNKPAVILCIRRPGCIMCRAEAHQLYAKKPIFDSLGVQLFAVLHEHLESEIKDFWPRYWGGVVLYDRGMEFFKALGGGKLLKEKFLSGFVFNPRARANYKRAKAMGIQQNFKGEGEIKGGLFVVGGGRSGIAYQFIERNFGDWAPPAEVIEICGQLQNQQEAQDDSYKRSQQSE</sequence>
<dbReference type="Proteomes" id="UP000290289">
    <property type="component" value="Chromosome 13"/>
</dbReference>
<dbReference type="SMART" id="SM00185">
    <property type="entry name" value="ARM"/>
    <property type="match status" value="5"/>
</dbReference>
<dbReference type="SUPFAM" id="SSF52833">
    <property type="entry name" value="Thioredoxin-like"/>
    <property type="match status" value="1"/>
</dbReference>
<proteinExistence type="predicted"/>
<evidence type="ECO:0000256" key="1">
    <source>
        <dbReference type="ARBA" id="ARBA00000900"/>
    </source>
</evidence>
<dbReference type="SUPFAM" id="SSF48371">
    <property type="entry name" value="ARM repeat"/>
    <property type="match status" value="2"/>
</dbReference>
<accession>A0A498IBN0</accession>
<dbReference type="UniPathway" id="UPA00143"/>
<feature type="region of interest" description="Disordered" evidence="6">
    <location>
        <begin position="1193"/>
        <end position="1216"/>
    </location>
</feature>
<dbReference type="EMBL" id="RDQH01000339">
    <property type="protein sequence ID" value="RXH79417.1"/>
    <property type="molecule type" value="Genomic_DNA"/>
</dbReference>
<reference evidence="8 9" key="1">
    <citation type="submission" date="2018-10" db="EMBL/GenBank/DDBJ databases">
        <title>A high-quality apple genome assembly.</title>
        <authorList>
            <person name="Hu J."/>
        </authorList>
    </citation>
    <scope>NUCLEOTIDE SEQUENCE [LARGE SCALE GENOMIC DNA]</scope>
    <source>
        <strain evidence="9">cv. HFTH1</strain>
        <tissue evidence="8">Young leaf</tissue>
    </source>
</reference>
<gene>
    <name evidence="8" type="ORF">DVH24_040564</name>
</gene>
<organism evidence="8 9">
    <name type="scientific">Malus domestica</name>
    <name type="common">Apple</name>
    <name type="synonym">Pyrus malus</name>
    <dbReference type="NCBI Taxonomy" id="3750"/>
    <lineage>
        <taxon>Eukaryota</taxon>
        <taxon>Viridiplantae</taxon>
        <taxon>Streptophyta</taxon>
        <taxon>Embryophyta</taxon>
        <taxon>Tracheophyta</taxon>
        <taxon>Spermatophyta</taxon>
        <taxon>Magnoliopsida</taxon>
        <taxon>eudicotyledons</taxon>
        <taxon>Gunneridae</taxon>
        <taxon>Pentapetalae</taxon>
        <taxon>rosids</taxon>
        <taxon>fabids</taxon>
        <taxon>Rosales</taxon>
        <taxon>Rosaceae</taxon>
        <taxon>Amygdaloideae</taxon>
        <taxon>Maleae</taxon>
        <taxon>Malus</taxon>
    </lineage>
</organism>
<feature type="domain" description="U-box" evidence="7">
    <location>
        <begin position="274"/>
        <end position="352"/>
    </location>
</feature>
<dbReference type="Gene3D" id="1.25.10.10">
    <property type="entry name" value="Leucine-rich Repeat Variant"/>
    <property type="match status" value="3"/>
</dbReference>
<dbReference type="GO" id="GO:0061630">
    <property type="term" value="F:ubiquitin protein ligase activity"/>
    <property type="evidence" value="ECO:0007669"/>
    <property type="project" value="UniProtKB-EC"/>
</dbReference>
<keyword evidence="5" id="KW-0677">Repeat</keyword>
<dbReference type="SMART" id="SM00504">
    <property type="entry name" value="Ubox"/>
    <property type="match status" value="1"/>
</dbReference>
<dbReference type="InterPro" id="IPR036249">
    <property type="entry name" value="Thioredoxin-like_sf"/>
</dbReference>
<dbReference type="EC" id="2.3.2.27" evidence="3"/>
<dbReference type="Pfam" id="PF00514">
    <property type="entry name" value="Arm"/>
    <property type="match status" value="2"/>
</dbReference>
<dbReference type="PANTHER" id="PTHR45958:SF4">
    <property type="entry name" value="U-BOX DOMAIN-CONTAINING PROTEIN 42-RELATED"/>
    <property type="match status" value="1"/>
</dbReference>
<evidence type="ECO:0000313" key="8">
    <source>
        <dbReference type="EMBL" id="RXH79417.1"/>
    </source>
</evidence>
<dbReference type="PANTHER" id="PTHR45958">
    <property type="entry name" value="RING-TYPE E3 UBIQUITIN TRANSFERASE"/>
    <property type="match status" value="1"/>
</dbReference>
<dbReference type="Pfam" id="PF04564">
    <property type="entry name" value="U-box"/>
    <property type="match status" value="1"/>
</dbReference>
<dbReference type="PROSITE" id="PS51698">
    <property type="entry name" value="U_BOX"/>
    <property type="match status" value="1"/>
</dbReference>
<dbReference type="InterPro" id="IPR013083">
    <property type="entry name" value="Znf_RING/FYVE/PHD"/>
</dbReference>
<keyword evidence="9" id="KW-1185">Reference proteome</keyword>
<dbReference type="InterPro" id="IPR045210">
    <property type="entry name" value="RING-Ubox_PUB"/>
</dbReference>
<comment type="pathway">
    <text evidence="2">Protein modification; protein ubiquitination.</text>
</comment>
<evidence type="ECO:0000313" key="9">
    <source>
        <dbReference type="Proteomes" id="UP000290289"/>
    </source>
</evidence>
<evidence type="ECO:0000256" key="4">
    <source>
        <dbReference type="ARBA" id="ARBA00022679"/>
    </source>
</evidence>
<evidence type="ECO:0000259" key="7">
    <source>
        <dbReference type="PROSITE" id="PS51698"/>
    </source>
</evidence>
<dbReference type="InterPro" id="IPR016024">
    <property type="entry name" value="ARM-type_fold"/>
</dbReference>
<evidence type="ECO:0000256" key="5">
    <source>
        <dbReference type="ARBA" id="ARBA00022737"/>
    </source>
</evidence>
<evidence type="ECO:0000256" key="3">
    <source>
        <dbReference type="ARBA" id="ARBA00012483"/>
    </source>
</evidence>
<comment type="catalytic activity">
    <reaction evidence="1">
        <text>S-ubiquitinyl-[E2 ubiquitin-conjugating enzyme]-L-cysteine + [acceptor protein]-L-lysine = [E2 ubiquitin-conjugating enzyme]-L-cysteine + N(6)-ubiquitinyl-[acceptor protein]-L-lysine.</text>
        <dbReference type="EC" id="2.3.2.27"/>
    </reaction>
</comment>
<comment type="caution">
    <text evidence="8">The sequence shown here is derived from an EMBL/GenBank/DDBJ whole genome shotgun (WGS) entry which is preliminary data.</text>
</comment>
<dbReference type="GO" id="GO:0016567">
    <property type="term" value="P:protein ubiquitination"/>
    <property type="evidence" value="ECO:0007669"/>
    <property type="project" value="UniProtKB-UniPathway"/>
</dbReference>
<dbReference type="InterPro" id="IPR032801">
    <property type="entry name" value="PXL2A/B/C"/>
</dbReference>
<keyword evidence="4" id="KW-0808">Transferase</keyword>
<dbReference type="Gene3D" id="3.30.40.10">
    <property type="entry name" value="Zinc/RING finger domain, C3HC4 (zinc finger)"/>
    <property type="match status" value="1"/>
</dbReference>
<dbReference type="InterPro" id="IPR011989">
    <property type="entry name" value="ARM-like"/>
</dbReference>
<dbReference type="SUPFAM" id="SSF57850">
    <property type="entry name" value="RING/U-box"/>
    <property type="match status" value="1"/>
</dbReference>
<name>A0A498IBN0_MALDO</name>
<dbReference type="InterPro" id="IPR052608">
    <property type="entry name" value="U-box_domain_protein"/>
</dbReference>
<protein>
    <recommendedName>
        <fullName evidence="3">RING-type E3 ubiquitin transferase</fullName>
        <ecNumber evidence="3">2.3.2.27</ecNumber>
    </recommendedName>
</protein>
<dbReference type="InterPro" id="IPR003613">
    <property type="entry name" value="Ubox_domain"/>
</dbReference>
<evidence type="ECO:0000256" key="2">
    <source>
        <dbReference type="ARBA" id="ARBA00004906"/>
    </source>
</evidence>
<dbReference type="Pfam" id="PF13911">
    <property type="entry name" value="AhpC-TSA_2"/>
    <property type="match status" value="1"/>
</dbReference>
<dbReference type="CDD" id="cd16664">
    <property type="entry name" value="RING-Ubox_PUB"/>
    <property type="match status" value="1"/>
</dbReference>
<evidence type="ECO:0000256" key="6">
    <source>
        <dbReference type="SAM" id="MobiDB-lite"/>
    </source>
</evidence>